<dbReference type="EC" id="3.5.4.10" evidence="10"/>
<dbReference type="FunFam" id="3.40.50.1380:FF:000001">
    <property type="entry name" value="Bifunctional purine biosynthesis protein PurH"/>
    <property type="match status" value="1"/>
</dbReference>
<dbReference type="SMART" id="SM00851">
    <property type="entry name" value="MGS"/>
    <property type="match status" value="1"/>
</dbReference>
<dbReference type="Proteomes" id="UP000184423">
    <property type="component" value="Unassembled WGS sequence"/>
</dbReference>
<evidence type="ECO:0000313" key="13">
    <source>
        <dbReference type="Proteomes" id="UP000184423"/>
    </source>
</evidence>
<dbReference type="InterPro" id="IPR036914">
    <property type="entry name" value="MGS-like_dom_sf"/>
</dbReference>
<dbReference type="Pfam" id="PF02142">
    <property type="entry name" value="MGS"/>
    <property type="match status" value="1"/>
</dbReference>
<dbReference type="AlphaFoldDB" id="A0A1M4W0M1"/>
<dbReference type="HAMAP" id="MF_00139">
    <property type="entry name" value="PurH"/>
    <property type="match status" value="1"/>
</dbReference>
<evidence type="ECO:0000256" key="7">
    <source>
        <dbReference type="ARBA" id="ARBA00023268"/>
    </source>
</evidence>
<comment type="pathway">
    <text evidence="1 10">Purine metabolism; IMP biosynthesis via de novo pathway; IMP from 5-formamido-1-(5-phospho-D-ribosyl)imidazole-4-carboxamide: step 1/1.</text>
</comment>
<dbReference type="SUPFAM" id="SSF52335">
    <property type="entry name" value="Methylglyoxal synthase-like"/>
    <property type="match status" value="1"/>
</dbReference>
<dbReference type="GO" id="GO:0005829">
    <property type="term" value="C:cytosol"/>
    <property type="evidence" value="ECO:0007669"/>
    <property type="project" value="TreeGrafter"/>
</dbReference>
<comment type="domain">
    <text evidence="10">The IMP cyclohydrolase activity resides in the N-terminal region.</text>
</comment>
<keyword evidence="5 10" id="KW-0658">Purine biosynthesis</keyword>
<evidence type="ECO:0000256" key="3">
    <source>
        <dbReference type="ARBA" id="ARBA00007667"/>
    </source>
</evidence>
<dbReference type="NCBIfam" id="TIGR00355">
    <property type="entry name" value="purH"/>
    <property type="match status" value="1"/>
</dbReference>
<dbReference type="UniPathway" id="UPA00074">
    <property type="reaction ID" value="UER00133"/>
</dbReference>
<dbReference type="PANTHER" id="PTHR11692">
    <property type="entry name" value="BIFUNCTIONAL PURINE BIOSYNTHESIS PROTEIN PURH"/>
    <property type="match status" value="1"/>
</dbReference>
<evidence type="ECO:0000256" key="9">
    <source>
        <dbReference type="ARBA" id="ARBA00050687"/>
    </source>
</evidence>
<dbReference type="Gene3D" id="3.40.140.20">
    <property type="match status" value="2"/>
</dbReference>
<comment type="pathway">
    <text evidence="2 10">Purine metabolism; IMP biosynthesis via de novo pathway; 5-formamido-1-(5-phospho-D-ribosyl)imidazole-4-carboxamide from 5-amino-1-(5-phospho-D-ribosyl)imidazole-4-carboxamide (10-formyl THF route): step 1/1.</text>
</comment>
<reference evidence="13" key="1">
    <citation type="submission" date="2016-11" db="EMBL/GenBank/DDBJ databases">
        <authorList>
            <person name="Varghese N."/>
            <person name="Submissions S."/>
        </authorList>
    </citation>
    <scope>NUCLEOTIDE SEQUENCE [LARGE SCALE GENOMIC DNA]</scope>
    <source>
        <strain evidence="13">DSM 10124</strain>
    </source>
</reference>
<comment type="catalytic activity">
    <reaction evidence="9 10">
        <text>IMP + H2O = 5-formamido-1-(5-phospho-D-ribosyl)imidazole-4-carboxamide</text>
        <dbReference type="Rhea" id="RHEA:18445"/>
        <dbReference type="ChEBI" id="CHEBI:15377"/>
        <dbReference type="ChEBI" id="CHEBI:58053"/>
        <dbReference type="ChEBI" id="CHEBI:58467"/>
        <dbReference type="EC" id="3.5.4.10"/>
    </reaction>
</comment>
<dbReference type="Pfam" id="PF01808">
    <property type="entry name" value="AICARFT_IMPCHas"/>
    <property type="match status" value="1"/>
</dbReference>
<dbReference type="InterPro" id="IPR011607">
    <property type="entry name" value="MGS-like_dom"/>
</dbReference>
<evidence type="ECO:0000256" key="10">
    <source>
        <dbReference type="HAMAP-Rule" id="MF_00139"/>
    </source>
</evidence>
<dbReference type="NCBIfam" id="NF002049">
    <property type="entry name" value="PRK00881.1"/>
    <property type="match status" value="1"/>
</dbReference>
<dbReference type="InterPro" id="IPR002695">
    <property type="entry name" value="PurH-like"/>
</dbReference>
<dbReference type="GO" id="GO:0003937">
    <property type="term" value="F:IMP cyclohydrolase activity"/>
    <property type="evidence" value="ECO:0007669"/>
    <property type="project" value="UniProtKB-UniRule"/>
</dbReference>
<gene>
    <name evidence="10" type="primary">purH</name>
    <name evidence="12" type="ORF">SAMN02746091_01026</name>
</gene>
<dbReference type="InterPro" id="IPR024051">
    <property type="entry name" value="AICAR_Tfase_dup_dom_sf"/>
</dbReference>
<name>A0A1M4W0M1_9CLOT</name>
<accession>A0A1M4W0M1</accession>
<evidence type="ECO:0000256" key="4">
    <source>
        <dbReference type="ARBA" id="ARBA00022679"/>
    </source>
</evidence>
<sequence length="497" mass="56150">MRALISVYNKEGIYEFAKFLSDKGVEIISTGGTFRYLKERGIDVVEVSSITGFDEILDGRVKTLHPVVHAGLLAVRDNKEHVEQLIKRGIEYIDFVVVNLYPFFEKVEEDLKDDEKIEFIDIGGPSMLRSAAKNHKYVVPLCDPNDYAMVMDEILSYGDVRLEKRRYLAGKVFNLTSAYDAAISNYLLDDDFPEYLTLSYKKSIDLRYGENPHQRAAYYTNTVGSGAIKDFEKLNGKELSYNNLKDMDIAWKVVCEFDEPCCCAVKHNSPCGVAVGEDIYDAYIRAYECDKISIFGGIVALNRRVDKRTAEKLIEIFLEIVIAPDFDEDALIVLKERKNLRVIKALSTPKDNLEYISVDGGILVQDVDKKLVSEFRYVTENKPTDKEMEDMLFGMKVVKYVKSNAIVVVKNKMAIGIAGGQVNRIWAACQALERGKGATCLVSDAFFPFEDVVEKANEYGIRAIMQPGGSIRDKESIDACNRYGISMVFTGVRHFKH</sequence>
<evidence type="ECO:0000256" key="6">
    <source>
        <dbReference type="ARBA" id="ARBA00022801"/>
    </source>
</evidence>
<keyword evidence="13" id="KW-1185">Reference proteome</keyword>
<dbReference type="EMBL" id="FQVG01000014">
    <property type="protein sequence ID" value="SHE74512.1"/>
    <property type="molecule type" value="Genomic_DNA"/>
</dbReference>
<dbReference type="FunFam" id="3.40.140.20:FF:000002">
    <property type="entry name" value="Bifunctional purine biosynthesis protein PurH"/>
    <property type="match status" value="1"/>
</dbReference>
<evidence type="ECO:0000256" key="8">
    <source>
        <dbReference type="ARBA" id="ARBA00050488"/>
    </source>
</evidence>
<dbReference type="SMART" id="SM00798">
    <property type="entry name" value="AICARFT_IMPCHas"/>
    <property type="match status" value="1"/>
</dbReference>
<comment type="catalytic activity">
    <reaction evidence="8 10">
        <text>(6R)-10-formyltetrahydrofolate + 5-amino-1-(5-phospho-beta-D-ribosyl)imidazole-4-carboxamide = 5-formamido-1-(5-phospho-D-ribosyl)imidazole-4-carboxamide + (6S)-5,6,7,8-tetrahydrofolate</text>
        <dbReference type="Rhea" id="RHEA:22192"/>
        <dbReference type="ChEBI" id="CHEBI:57453"/>
        <dbReference type="ChEBI" id="CHEBI:58467"/>
        <dbReference type="ChEBI" id="CHEBI:58475"/>
        <dbReference type="ChEBI" id="CHEBI:195366"/>
        <dbReference type="EC" id="2.1.2.3"/>
    </reaction>
</comment>
<dbReference type="InterPro" id="IPR016193">
    <property type="entry name" value="Cytidine_deaminase-like"/>
</dbReference>
<dbReference type="FunFam" id="3.40.140.20:FF:000001">
    <property type="entry name" value="Bifunctional purine biosynthesis protein PurH"/>
    <property type="match status" value="1"/>
</dbReference>
<dbReference type="PROSITE" id="PS51855">
    <property type="entry name" value="MGS"/>
    <property type="match status" value="1"/>
</dbReference>
<keyword evidence="4 10" id="KW-0808">Transferase</keyword>
<dbReference type="EC" id="2.1.2.3" evidence="10"/>
<proteinExistence type="inferred from homology"/>
<keyword evidence="6 10" id="KW-0378">Hydrolase</keyword>
<dbReference type="SUPFAM" id="SSF53927">
    <property type="entry name" value="Cytidine deaminase-like"/>
    <property type="match status" value="1"/>
</dbReference>
<evidence type="ECO:0000313" key="12">
    <source>
        <dbReference type="EMBL" id="SHE74512.1"/>
    </source>
</evidence>
<dbReference type="RefSeq" id="WP_073248194.1">
    <property type="nucleotide sequence ID" value="NZ_FQVG01000014.1"/>
</dbReference>
<organism evidence="12 13">
    <name type="scientific">Caloramator proteoclasticus DSM 10124</name>
    <dbReference type="NCBI Taxonomy" id="1121262"/>
    <lineage>
        <taxon>Bacteria</taxon>
        <taxon>Bacillati</taxon>
        <taxon>Bacillota</taxon>
        <taxon>Clostridia</taxon>
        <taxon>Eubacteriales</taxon>
        <taxon>Clostridiaceae</taxon>
        <taxon>Caloramator</taxon>
    </lineage>
</organism>
<evidence type="ECO:0000256" key="5">
    <source>
        <dbReference type="ARBA" id="ARBA00022755"/>
    </source>
</evidence>
<evidence type="ECO:0000259" key="11">
    <source>
        <dbReference type="PROSITE" id="PS51855"/>
    </source>
</evidence>
<dbReference type="PIRSF" id="PIRSF000414">
    <property type="entry name" value="AICARFT_IMPCHas"/>
    <property type="match status" value="1"/>
</dbReference>
<dbReference type="CDD" id="cd01421">
    <property type="entry name" value="IMPCH"/>
    <property type="match status" value="1"/>
</dbReference>
<protein>
    <recommendedName>
        <fullName evidence="10">Bifunctional purine biosynthesis protein PurH</fullName>
    </recommendedName>
    <domain>
        <recommendedName>
            <fullName evidence="10">Phosphoribosylaminoimidazolecarboxamide formyltransferase</fullName>
            <ecNumber evidence="10">2.1.2.3</ecNumber>
        </recommendedName>
        <alternativeName>
            <fullName evidence="10">AICAR transformylase</fullName>
        </alternativeName>
    </domain>
    <domain>
        <recommendedName>
            <fullName evidence="10">IMP cyclohydrolase</fullName>
            <ecNumber evidence="10">3.5.4.10</ecNumber>
        </recommendedName>
        <alternativeName>
            <fullName evidence="10">ATIC</fullName>
        </alternativeName>
        <alternativeName>
            <fullName evidence="10">IMP synthase</fullName>
        </alternativeName>
        <alternativeName>
            <fullName evidence="10">Inosinicase</fullName>
        </alternativeName>
    </domain>
</protein>
<dbReference type="Gene3D" id="3.40.50.1380">
    <property type="entry name" value="Methylglyoxal synthase-like domain"/>
    <property type="match status" value="1"/>
</dbReference>
<dbReference type="GO" id="GO:0004643">
    <property type="term" value="F:phosphoribosylaminoimidazolecarboxamide formyltransferase activity"/>
    <property type="evidence" value="ECO:0007669"/>
    <property type="project" value="UniProtKB-UniRule"/>
</dbReference>
<evidence type="ECO:0000256" key="1">
    <source>
        <dbReference type="ARBA" id="ARBA00004844"/>
    </source>
</evidence>
<comment type="similarity">
    <text evidence="3 10">Belongs to the PurH family.</text>
</comment>
<dbReference type="PANTHER" id="PTHR11692:SF0">
    <property type="entry name" value="BIFUNCTIONAL PURINE BIOSYNTHESIS PROTEIN ATIC"/>
    <property type="match status" value="1"/>
</dbReference>
<feature type="domain" description="MGS-like" evidence="11">
    <location>
        <begin position="1"/>
        <end position="142"/>
    </location>
</feature>
<dbReference type="GO" id="GO:0006189">
    <property type="term" value="P:'de novo' IMP biosynthetic process"/>
    <property type="evidence" value="ECO:0007669"/>
    <property type="project" value="UniProtKB-UniRule"/>
</dbReference>
<evidence type="ECO:0000256" key="2">
    <source>
        <dbReference type="ARBA" id="ARBA00004954"/>
    </source>
</evidence>
<keyword evidence="7 10" id="KW-0511">Multifunctional enzyme</keyword>